<dbReference type="InterPro" id="IPR006145">
    <property type="entry name" value="PsdUridine_synth_RsuA/RluA"/>
</dbReference>
<dbReference type="InterPro" id="IPR020094">
    <property type="entry name" value="TruA/RsuA/RluB/E/F_N"/>
</dbReference>
<dbReference type="NCBIfam" id="TIGR00093">
    <property type="entry name" value="pseudouridine synthase"/>
    <property type="match status" value="1"/>
</dbReference>
<dbReference type="RefSeq" id="WP_087357450.1">
    <property type="nucleotide sequence ID" value="NZ_AP031415.1"/>
</dbReference>
<keyword evidence="2 4" id="KW-0694">RNA-binding</keyword>
<dbReference type="CDD" id="cd02553">
    <property type="entry name" value="PseudoU_synth_RsuA"/>
    <property type="match status" value="1"/>
</dbReference>
<evidence type="ECO:0000256" key="3">
    <source>
        <dbReference type="ARBA" id="ARBA00023235"/>
    </source>
</evidence>
<dbReference type="Gene3D" id="3.30.70.1560">
    <property type="entry name" value="Alpha-L RNA-binding motif"/>
    <property type="match status" value="1"/>
</dbReference>
<dbReference type="OrthoDB" id="9807213at2"/>
<evidence type="ECO:0000313" key="7">
    <source>
        <dbReference type="EMBL" id="OUQ35374.1"/>
    </source>
</evidence>
<dbReference type="PANTHER" id="PTHR47683">
    <property type="entry name" value="PSEUDOURIDINE SYNTHASE FAMILY PROTEIN-RELATED"/>
    <property type="match status" value="1"/>
</dbReference>
<dbReference type="CDD" id="cd00165">
    <property type="entry name" value="S4"/>
    <property type="match status" value="1"/>
</dbReference>
<dbReference type="PANTHER" id="PTHR47683:SF4">
    <property type="entry name" value="PSEUDOURIDINE SYNTHASE"/>
    <property type="match status" value="1"/>
</dbReference>
<dbReference type="InterPro" id="IPR018496">
    <property type="entry name" value="PsdUridine_synth_RsuA/RluB_CS"/>
</dbReference>
<dbReference type="SUPFAM" id="SSF55174">
    <property type="entry name" value="Alpha-L RNA-binding motif"/>
    <property type="match status" value="1"/>
</dbReference>
<dbReference type="SUPFAM" id="SSF55120">
    <property type="entry name" value="Pseudouridine synthase"/>
    <property type="match status" value="1"/>
</dbReference>
<dbReference type="Pfam" id="PF01479">
    <property type="entry name" value="S4"/>
    <property type="match status" value="1"/>
</dbReference>
<gene>
    <name evidence="7" type="ORF">B5E75_03740</name>
</gene>
<feature type="domain" description="RNA-binding S4" evidence="6">
    <location>
        <begin position="1"/>
        <end position="61"/>
    </location>
</feature>
<dbReference type="InterPro" id="IPR020103">
    <property type="entry name" value="PsdUridine_synth_cat_dom_sf"/>
</dbReference>
<dbReference type="GO" id="GO:0000455">
    <property type="term" value="P:enzyme-directed rRNA pseudouridine synthesis"/>
    <property type="evidence" value="ECO:0007669"/>
    <property type="project" value="UniProtKB-ARBA"/>
</dbReference>
<dbReference type="InterPro" id="IPR036986">
    <property type="entry name" value="S4_RNA-bd_sf"/>
</dbReference>
<dbReference type="GO" id="GO:0003723">
    <property type="term" value="F:RNA binding"/>
    <property type="evidence" value="ECO:0007669"/>
    <property type="project" value="UniProtKB-KW"/>
</dbReference>
<keyword evidence="8" id="KW-1185">Reference proteome</keyword>
<dbReference type="PROSITE" id="PS50889">
    <property type="entry name" value="S4"/>
    <property type="match status" value="1"/>
</dbReference>
<sequence length="240" mass="27714">MRLDKLLAHCGFGTRKEVKQLIKNGYVKVNGEVIKKDKHHVDPVGDKVYVDDEEIMYQKYVYYMLNKPAGFVSATEDHFYPTVIDLIEENYRQDLFPVGRLDIDTEGLLLITNDGQLAHQLLSPKKHCPKVYYAKIQGVVTNDDVQTFLSGVIIDQDYQCQSAHLKILSVNGNESEIEVEIYEGKFHQIKKMFHAVGKEVTYLKRIRMKNLVLDESLELGSYRELTDEELDRLKSETVLQ</sequence>
<protein>
    <recommendedName>
        <fullName evidence="5">Pseudouridine synthase</fullName>
        <ecNumber evidence="5">5.4.99.-</ecNumber>
    </recommendedName>
</protein>
<dbReference type="InterPro" id="IPR002942">
    <property type="entry name" value="S4_RNA-bd"/>
</dbReference>
<dbReference type="EMBL" id="NFLJ01000008">
    <property type="protein sequence ID" value="OUQ35374.1"/>
    <property type="molecule type" value="Genomic_DNA"/>
</dbReference>
<evidence type="ECO:0000313" key="8">
    <source>
        <dbReference type="Proteomes" id="UP000195305"/>
    </source>
</evidence>
<dbReference type="InterPro" id="IPR050343">
    <property type="entry name" value="RsuA_PseudoU_synthase"/>
</dbReference>
<dbReference type="GO" id="GO:0120159">
    <property type="term" value="F:rRNA pseudouridine synthase activity"/>
    <property type="evidence" value="ECO:0007669"/>
    <property type="project" value="UniProtKB-ARBA"/>
</dbReference>
<evidence type="ECO:0000256" key="4">
    <source>
        <dbReference type="PROSITE-ProRule" id="PRU00182"/>
    </source>
</evidence>
<dbReference type="Pfam" id="PF00849">
    <property type="entry name" value="PseudoU_synth_2"/>
    <property type="match status" value="1"/>
</dbReference>
<dbReference type="AlphaFoldDB" id="A0A1Y4SZS2"/>
<accession>A0A1Y4SZS2</accession>
<dbReference type="PROSITE" id="PS01149">
    <property type="entry name" value="PSI_RSU"/>
    <property type="match status" value="1"/>
</dbReference>
<evidence type="ECO:0000256" key="5">
    <source>
        <dbReference type="RuleBase" id="RU003887"/>
    </source>
</evidence>
<dbReference type="FunFam" id="3.30.70.1560:FF:000001">
    <property type="entry name" value="Pseudouridine synthase"/>
    <property type="match status" value="1"/>
</dbReference>
<dbReference type="Gene3D" id="3.30.70.580">
    <property type="entry name" value="Pseudouridine synthase I, catalytic domain, N-terminal subdomain"/>
    <property type="match status" value="1"/>
</dbReference>
<evidence type="ECO:0000256" key="2">
    <source>
        <dbReference type="ARBA" id="ARBA00022884"/>
    </source>
</evidence>
<dbReference type="InterPro" id="IPR000748">
    <property type="entry name" value="PsdUridine_synth_RsuA/RluB/E/F"/>
</dbReference>
<dbReference type="Gene3D" id="3.10.290.10">
    <property type="entry name" value="RNA-binding S4 domain"/>
    <property type="match status" value="1"/>
</dbReference>
<dbReference type="GO" id="GO:0005829">
    <property type="term" value="C:cytosol"/>
    <property type="evidence" value="ECO:0007669"/>
    <property type="project" value="UniProtKB-ARBA"/>
</dbReference>
<dbReference type="InterPro" id="IPR042092">
    <property type="entry name" value="PsdUridine_s_RsuA/RluB/E/F_cat"/>
</dbReference>
<reference evidence="7 8" key="1">
    <citation type="journal article" date="2018" name="BMC Genomics">
        <title>Whole genome sequencing and function prediction of 133 gut anaerobes isolated from chicken caecum in pure cultures.</title>
        <authorList>
            <person name="Medvecky M."/>
            <person name="Cejkova D."/>
            <person name="Polansky O."/>
            <person name="Karasova D."/>
            <person name="Kubasova T."/>
            <person name="Cizek A."/>
            <person name="Rychlik I."/>
        </authorList>
    </citation>
    <scope>NUCLEOTIDE SEQUENCE [LARGE SCALE GENOMIC DNA]</scope>
    <source>
        <strain evidence="7 8">An13</strain>
    </source>
</reference>
<dbReference type="SMART" id="SM00363">
    <property type="entry name" value="S4"/>
    <property type="match status" value="1"/>
</dbReference>
<organism evidence="7 8">
    <name type="scientific">Massilimicrobiota timonensis</name>
    <dbReference type="NCBI Taxonomy" id="1776392"/>
    <lineage>
        <taxon>Bacteria</taxon>
        <taxon>Bacillati</taxon>
        <taxon>Bacillota</taxon>
        <taxon>Erysipelotrichia</taxon>
        <taxon>Erysipelotrichales</taxon>
        <taxon>Erysipelotrichaceae</taxon>
        <taxon>Massilimicrobiota</taxon>
    </lineage>
</organism>
<evidence type="ECO:0000259" key="6">
    <source>
        <dbReference type="SMART" id="SM00363"/>
    </source>
</evidence>
<evidence type="ECO:0000256" key="1">
    <source>
        <dbReference type="ARBA" id="ARBA00008348"/>
    </source>
</evidence>
<keyword evidence="3 5" id="KW-0413">Isomerase</keyword>
<dbReference type="FunFam" id="3.10.290.10:FF:000003">
    <property type="entry name" value="Pseudouridine synthase"/>
    <property type="match status" value="1"/>
</dbReference>
<dbReference type="EC" id="5.4.99.-" evidence="5"/>
<comment type="caution">
    <text evidence="7">The sequence shown here is derived from an EMBL/GenBank/DDBJ whole genome shotgun (WGS) entry which is preliminary data.</text>
</comment>
<dbReference type="Proteomes" id="UP000195305">
    <property type="component" value="Unassembled WGS sequence"/>
</dbReference>
<name>A0A1Y4SZS2_9FIRM</name>
<proteinExistence type="inferred from homology"/>
<comment type="similarity">
    <text evidence="1 5">Belongs to the pseudouridine synthase RsuA family.</text>
</comment>